<evidence type="ECO:0000313" key="2">
    <source>
        <dbReference type="EMBL" id="QDI67251.1"/>
    </source>
</evidence>
<name>A0A514JIW3_9ACTN</name>
<dbReference type="Proteomes" id="UP000316215">
    <property type="component" value="Chromosome"/>
</dbReference>
<keyword evidence="3" id="KW-1185">Reference proteome</keyword>
<dbReference type="AlphaFoldDB" id="A0A514JIW3"/>
<evidence type="ECO:0000313" key="3">
    <source>
        <dbReference type="Proteomes" id="UP000316215"/>
    </source>
</evidence>
<evidence type="ECO:0000256" key="1">
    <source>
        <dbReference type="SAM" id="MobiDB-lite"/>
    </source>
</evidence>
<organism evidence="2 3">
    <name type="scientific">Streptomyces calvus</name>
    <dbReference type="NCBI Taxonomy" id="67282"/>
    <lineage>
        <taxon>Bacteria</taxon>
        <taxon>Bacillati</taxon>
        <taxon>Actinomycetota</taxon>
        <taxon>Actinomycetes</taxon>
        <taxon>Kitasatosporales</taxon>
        <taxon>Streptomycetaceae</taxon>
        <taxon>Streptomyces</taxon>
    </lineage>
</organism>
<proteinExistence type="predicted"/>
<protein>
    <submittedName>
        <fullName evidence="2">Uncharacterized protein</fullName>
    </submittedName>
</protein>
<sequence length="152" mass="15618">MGYTPHRDASPFCVTGHAKQRAVLVSGRAAGHLAGGRVEAAFALAARTLAACPRVSTGQQPYVGDGRALAAEHPPGAAGEVQRFHAVASVCLELGDRHRPHRPCRAPGACHPTPGGGTTSLIRKGPGPACRRCAASSRPAGQARPSRPLAVR</sequence>
<reference evidence="2 3" key="1">
    <citation type="submission" date="2017-07" db="EMBL/GenBank/DDBJ databases">
        <title>The Complete Genome of Streptomyces asterosporus-ZSY.</title>
        <authorList>
            <person name="Zhang S."/>
        </authorList>
    </citation>
    <scope>NUCLEOTIDE SEQUENCE [LARGE SCALE GENOMIC DNA]</scope>
    <source>
        <strain evidence="2 3">DSM 41452</strain>
    </source>
</reference>
<accession>A0A514JIW3</accession>
<gene>
    <name evidence="2" type="ORF">CD934_00050</name>
</gene>
<feature type="compositionally biased region" description="Low complexity" evidence="1">
    <location>
        <begin position="127"/>
        <end position="141"/>
    </location>
</feature>
<dbReference type="EMBL" id="CP022310">
    <property type="protein sequence ID" value="QDI67251.1"/>
    <property type="molecule type" value="Genomic_DNA"/>
</dbReference>
<dbReference type="KEGG" id="sast:CD934_00050"/>
<feature type="region of interest" description="Disordered" evidence="1">
    <location>
        <begin position="111"/>
        <end position="152"/>
    </location>
</feature>